<dbReference type="OrthoDB" id="1655186at2"/>
<keyword evidence="1" id="KW-0812">Transmembrane</keyword>
<feature type="transmembrane region" description="Helical" evidence="1">
    <location>
        <begin position="82"/>
        <end position="106"/>
    </location>
</feature>
<evidence type="ECO:0000313" key="3">
    <source>
        <dbReference type="Proteomes" id="UP000632659"/>
    </source>
</evidence>
<dbReference type="RefSeq" id="WP_093989498.1">
    <property type="nucleotide sequence ID" value="NZ_FYDD01000004.1"/>
</dbReference>
<keyword evidence="1" id="KW-1133">Transmembrane helix</keyword>
<keyword evidence="3" id="KW-1185">Reference proteome</keyword>
<name>A0A8J6TUD6_9FIRM</name>
<reference evidence="2" key="1">
    <citation type="submission" date="2020-08" db="EMBL/GenBank/DDBJ databases">
        <title>Genome public.</title>
        <authorList>
            <person name="Liu C."/>
            <person name="Sun Q."/>
        </authorList>
    </citation>
    <scope>NUCLEOTIDE SEQUENCE</scope>
    <source>
        <strain evidence="2">NSJ-15</strain>
    </source>
</reference>
<comment type="caution">
    <text evidence="2">The sequence shown here is derived from an EMBL/GenBank/DDBJ whole genome shotgun (WGS) entry which is preliminary data.</text>
</comment>
<evidence type="ECO:0000256" key="1">
    <source>
        <dbReference type="SAM" id="Phobius"/>
    </source>
</evidence>
<feature type="transmembrane region" description="Helical" evidence="1">
    <location>
        <begin position="183"/>
        <end position="206"/>
    </location>
</feature>
<accession>A0A8J6TUD6</accession>
<dbReference type="AlphaFoldDB" id="A0A8J6TUD6"/>
<dbReference type="EMBL" id="JACRTL010000002">
    <property type="protein sequence ID" value="MBC8610498.1"/>
    <property type="molecule type" value="Genomic_DNA"/>
</dbReference>
<protein>
    <submittedName>
        <fullName evidence="2">ABC-2 transporter permease</fullName>
    </submittedName>
</protein>
<keyword evidence="1" id="KW-0472">Membrane</keyword>
<dbReference type="InterPro" id="IPR025699">
    <property type="entry name" value="ABC2_memb-like"/>
</dbReference>
<feature type="transmembrane region" description="Helical" evidence="1">
    <location>
        <begin position="38"/>
        <end position="61"/>
    </location>
</feature>
<feature type="transmembrane region" description="Helical" evidence="1">
    <location>
        <begin position="150"/>
        <end position="177"/>
    </location>
</feature>
<dbReference type="Proteomes" id="UP000632659">
    <property type="component" value="Unassembled WGS sequence"/>
</dbReference>
<proteinExistence type="predicted"/>
<organism evidence="2 3">
    <name type="scientific">Massiliimalia timonensis</name>
    <dbReference type="NCBI Taxonomy" id="1987501"/>
    <lineage>
        <taxon>Bacteria</taxon>
        <taxon>Bacillati</taxon>
        <taxon>Bacillota</taxon>
        <taxon>Clostridia</taxon>
        <taxon>Eubacteriales</taxon>
        <taxon>Oscillospiraceae</taxon>
        <taxon>Massiliimalia</taxon>
    </lineage>
</organism>
<sequence length="211" mass="23659">MKGLLLNDLLGLRRTLAYIFVFLGIYALLFTGTMGPEFISGFILVLTTMMVNSAVMIGDAAKWNMYALTMPISRRTLVQEKYLLMLLLGGGGMALSSLYTFVIYLLHHTLDLRGFFDMVLLLFSLCLFLNSVILPILLRFGSEKAKYLTIICYGVPVGGIVILGGMGVLDGWIGFLLQNRTMVALACFALSLVFMAFSYRISLWIYQKKEW</sequence>
<dbReference type="Pfam" id="PF13346">
    <property type="entry name" value="ABC2_membrane_5"/>
    <property type="match status" value="1"/>
</dbReference>
<feature type="transmembrane region" description="Helical" evidence="1">
    <location>
        <begin position="118"/>
        <end position="138"/>
    </location>
</feature>
<evidence type="ECO:0000313" key="2">
    <source>
        <dbReference type="EMBL" id="MBC8610498.1"/>
    </source>
</evidence>
<gene>
    <name evidence="2" type="ORF">H8702_05100</name>
</gene>
<feature type="transmembrane region" description="Helical" evidence="1">
    <location>
        <begin position="12"/>
        <end position="32"/>
    </location>
</feature>